<name>A0A8H6ZGA3_9AGAR</name>
<dbReference type="InterPro" id="IPR032675">
    <property type="entry name" value="LRR_dom_sf"/>
</dbReference>
<sequence>MSTQAVPVQEPIYHQLCQCKISPQELVDRIIDHVASDLFDELSEDLLASKEIDSDWKDHYGLEDAGPELVSVASCGLVCKTWLPRTRFHLFSHTNLSNDDASLTDNLDAFLRLGDASPLPVPQSFIQFLDLDLLGGSMKDEDMRRLFNLPMLTSLRLRTPDDYDSDLDNFFAASTPHIAVLATNSPLLSSFHLDLNTDLPLPFLIHLVSNLPALEHLTIGKTRRDVNYDIVNLDSEVAPSSASFPPLRTLDLRLSCGAGLFFAWLLSLPTLPILGSLALALHLMDRDFPIEASLRPIEEYLRRAGRKLESFSLLLLRNFIDESDYSSIDHFNLERRWLAFASHLSALTFAPSQGASSVPEILSFFTLIQAVRAHYRLGAAERYALGVDGSGTVPHKIQDAAALCCGGCVLALEGNYFVAE</sequence>
<keyword evidence="2" id="KW-1185">Reference proteome</keyword>
<protein>
    <submittedName>
        <fullName evidence="1">Uncharacterized protein</fullName>
    </submittedName>
</protein>
<evidence type="ECO:0000313" key="1">
    <source>
        <dbReference type="EMBL" id="KAF7376351.1"/>
    </source>
</evidence>
<proteinExistence type="predicted"/>
<dbReference type="Gene3D" id="3.80.10.10">
    <property type="entry name" value="Ribonuclease Inhibitor"/>
    <property type="match status" value="1"/>
</dbReference>
<accession>A0A8H6ZGA3</accession>
<reference evidence="1" key="1">
    <citation type="submission" date="2020-05" db="EMBL/GenBank/DDBJ databases">
        <title>Mycena genomes resolve the evolution of fungal bioluminescence.</title>
        <authorList>
            <person name="Tsai I.J."/>
        </authorList>
    </citation>
    <scope>NUCLEOTIDE SEQUENCE</scope>
    <source>
        <strain evidence="1">160909Yilan</strain>
    </source>
</reference>
<gene>
    <name evidence="1" type="ORF">MSAN_00050600</name>
</gene>
<evidence type="ECO:0000313" key="2">
    <source>
        <dbReference type="Proteomes" id="UP000623467"/>
    </source>
</evidence>
<comment type="caution">
    <text evidence="1">The sequence shown here is derived from an EMBL/GenBank/DDBJ whole genome shotgun (WGS) entry which is preliminary data.</text>
</comment>
<dbReference type="OrthoDB" id="2977329at2759"/>
<dbReference type="SUPFAM" id="SSF52047">
    <property type="entry name" value="RNI-like"/>
    <property type="match status" value="1"/>
</dbReference>
<organism evidence="1 2">
    <name type="scientific">Mycena sanguinolenta</name>
    <dbReference type="NCBI Taxonomy" id="230812"/>
    <lineage>
        <taxon>Eukaryota</taxon>
        <taxon>Fungi</taxon>
        <taxon>Dikarya</taxon>
        <taxon>Basidiomycota</taxon>
        <taxon>Agaricomycotina</taxon>
        <taxon>Agaricomycetes</taxon>
        <taxon>Agaricomycetidae</taxon>
        <taxon>Agaricales</taxon>
        <taxon>Marasmiineae</taxon>
        <taxon>Mycenaceae</taxon>
        <taxon>Mycena</taxon>
    </lineage>
</organism>
<dbReference type="Proteomes" id="UP000623467">
    <property type="component" value="Unassembled WGS sequence"/>
</dbReference>
<dbReference type="EMBL" id="JACAZH010000001">
    <property type="protein sequence ID" value="KAF7376351.1"/>
    <property type="molecule type" value="Genomic_DNA"/>
</dbReference>
<dbReference type="AlphaFoldDB" id="A0A8H6ZGA3"/>